<gene>
    <name evidence="9 12" type="primary">ispE</name>
    <name evidence="12" type="ORF">Hsar01_01066</name>
</gene>
<comment type="function">
    <text evidence="9">Catalyzes the phosphorylation of the position 2 hydroxy group of 4-diphosphocytidyl-2C-methyl-D-erythritol.</text>
</comment>
<dbReference type="Pfam" id="PF08544">
    <property type="entry name" value="GHMP_kinases_C"/>
    <property type="match status" value="1"/>
</dbReference>
<evidence type="ECO:0000256" key="3">
    <source>
        <dbReference type="ARBA" id="ARBA00017473"/>
    </source>
</evidence>
<protein>
    <recommendedName>
        <fullName evidence="3 9">4-diphosphocytidyl-2-C-methyl-D-erythritol kinase</fullName>
        <shortName evidence="9">CMK</shortName>
        <ecNumber evidence="2 9">2.7.1.148</ecNumber>
    </recommendedName>
    <alternativeName>
        <fullName evidence="8 9">4-(cytidine-5'-diphospho)-2-C-methyl-D-erythritol kinase</fullName>
    </alternativeName>
</protein>
<dbReference type="PIRSF" id="PIRSF010376">
    <property type="entry name" value="IspE"/>
    <property type="match status" value="1"/>
</dbReference>
<dbReference type="InterPro" id="IPR004424">
    <property type="entry name" value="IspE"/>
</dbReference>
<keyword evidence="6 9" id="KW-0418">Kinase</keyword>
<comment type="caution">
    <text evidence="12">The sequence shown here is derived from an EMBL/GenBank/DDBJ whole genome shotgun (WGS) entry which is preliminary data.</text>
</comment>
<dbReference type="Gene3D" id="3.30.70.890">
    <property type="entry name" value="GHMP kinase, C-terminal domain"/>
    <property type="match status" value="1"/>
</dbReference>
<dbReference type="SUPFAM" id="SSF55060">
    <property type="entry name" value="GHMP Kinase, C-terminal domain"/>
    <property type="match status" value="1"/>
</dbReference>
<feature type="active site" evidence="9">
    <location>
        <position position="133"/>
    </location>
</feature>
<dbReference type="Proteomes" id="UP001476282">
    <property type="component" value="Unassembled WGS sequence"/>
</dbReference>
<feature type="binding site" evidence="9">
    <location>
        <begin position="91"/>
        <end position="101"/>
    </location>
    <ligand>
        <name>ATP</name>
        <dbReference type="ChEBI" id="CHEBI:30616"/>
    </ligand>
</feature>
<evidence type="ECO:0000256" key="6">
    <source>
        <dbReference type="ARBA" id="ARBA00022777"/>
    </source>
</evidence>
<evidence type="ECO:0000313" key="13">
    <source>
        <dbReference type="Proteomes" id="UP001476282"/>
    </source>
</evidence>
<evidence type="ECO:0000256" key="2">
    <source>
        <dbReference type="ARBA" id="ARBA00012052"/>
    </source>
</evidence>
<comment type="similarity">
    <text evidence="1 9">Belongs to the GHMP kinase family. IspE subfamily.</text>
</comment>
<keyword evidence="9" id="KW-0414">Isoprene biosynthesis</keyword>
<proteinExistence type="inferred from homology"/>
<dbReference type="InterPro" id="IPR020568">
    <property type="entry name" value="Ribosomal_Su5_D2-typ_SF"/>
</dbReference>
<keyword evidence="7 9" id="KW-0067">ATP-binding</keyword>
<evidence type="ECO:0000256" key="1">
    <source>
        <dbReference type="ARBA" id="ARBA00009684"/>
    </source>
</evidence>
<evidence type="ECO:0000313" key="12">
    <source>
        <dbReference type="EMBL" id="GAA5481854.1"/>
    </source>
</evidence>
<dbReference type="InterPro" id="IPR014721">
    <property type="entry name" value="Ribsml_uS5_D2-typ_fold_subgr"/>
</dbReference>
<feature type="domain" description="GHMP kinase N-terminal" evidence="10">
    <location>
        <begin position="63"/>
        <end position="137"/>
    </location>
</feature>
<dbReference type="PANTHER" id="PTHR43527">
    <property type="entry name" value="4-DIPHOSPHOCYTIDYL-2-C-METHYL-D-ERYTHRITOL KINASE, CHLOROPLASTIC"/>
    <property type="match status" value="1"/>
</dbReference>
<evidence type="ECO:0000259" key="11">
    <source>
        <dbReference type="Pfam" id="PF08544"/>
    </source>
</evidence>
<feature type="active site" evidence="9">
    <location>
        <position position="8"/>
    </location>
</feature>
<dbReference type="EMBL" id="BAABRI010000005">
    <property type="protein sequence ID" value="GAA5481854.1"/>
    <property type="molecule type" value="Genomic_DNA"/>
</dbReference>
<dbReference type="RefSeq" id="WP_353566002.1">
    <property type="nucleotide sequence ID" value="NZ_BAABRI010000005.1"/>
</dbReference>
<dbReference type="NCBIfam" id="TIGR00154">
    <property type="entry name" value="ispE"/>
    <property type="match status" value="1"/>
</dbReference>
<dbReference type="InterPro" id="IPR013750">
    <property type="entry name" value="GHMP_kinase_C_dom"/>
</dbReference>
<dbReference type="Pfam" id="PF00288">
    <property type="entry name" value="GHMP_kinases_N"/>
    <property type="match status" value="1"/>
</dbReference>
<dbReference type="InterPro" id="IPR006204">
    <property type="entry name" value="GHMP_kinase_N_dom"/>
</dbReference>
<reference evidence="12 13" key="1">
    <citation type="submission" date="2024-02" db="EMBL/GenBank/DDBJ databases">
        <title>Haloferula sargassicola NBRC 104335.</title>
        <authorList>
            <person name="Ichikawa N."/>
            <person name="Katano-Makiyama Y."/>
            <person name="Hidaka K."/>
        </authorList>
    </citation>
    <scope>NUCLEOTIDE SEQUENCE [LARGE SCALE GENOMIC DNA]</scope>
    <source>
        <strain evidence="12 13">NBRC 104335</strain>
    </source>
</reference>
<name>A0ABP9UKL4_9BACT</name>
<dbReference type="InterPro" id="IPR036554">
    <property type="entry name" value="GHMP_kinase_C_sf"/>
</dbReference>
<dbReference type="GO" id="GO:0016301">
    <property type="term" value="F:kinase activity"/>
    <property type="evidence" value="ECO:0007669"/>
    <property type="project" value="UniProtKB-KW"/>
</dbReference>
<keyword evidence="13" id="KW-1185">Reference proteome</keyword>
<dbReference type="Gene3D" id="3.30.230.10">
    <property type="match status" value="1"/>
</dbReference>
<dbReference type="HAMAP" id="MF_00061">
    <property type="entry name" value="IspE"/>
    <property type="match status" value="1"/>
</dbReference>
<evidence type="ECO:0000256" key="9">
    <source>
        <dbReference type="HAMAP-Rule" id="MF_00061"/>
    </source>
</evidence>
<sequence>MILEASAKLNLSLRVLGRRDDGFHELESLMVRLDGLADRLEIEVSDEDHFSCDAPGVPADDSNLVIKALQLFRRETGIRDRVRIRLEKRVPHGAGLGGGSSDAAAMLAGLNELSRAGLPVGNLTEMGARLGSDIPFFLGPPVAVVKGRGERIEEGPSLPSMRVVLLKPGFGVSTPDAYRRWQDSRELEGVDYTPQTLAWGDLVNDLERPVFQKHLFLAEVKGWLRRQDGVEAALMSGSGSTMFAVIDEKADADGLIARAREELDPTFWTWVGRTVAG</sequence>
<dbReference type="PANTHER" id="PTHR43527:SF2">
    <property type="entry name" value="4-DIPHOSPHOCYTIDYL-2-C-METHYL-D-ERYTHRITOL KINASE, CHLOROPLASTIC"/>
    <property type="match status" value="1"/>
</dbReference>
<keyword evidence="5 9" id="KW-0547">Nucleotide-binding</keyword>
<feature type="domain" description="GHMP kinase C-terminal" evidence="11">
    <location>
        <begin position="202"/>
        <end position="262"/>
    </location>
</feature>
<keyword evidence="4 9" id="KW-0808">Transferase</keyword>
<evidence type="ECO:0000256" key="5">
    <source>
        <dbReference type="ARBA" id="ARBA00022741"/>
    </source>
</evidence>
<evidence type="ECO:0000256" key="7">
    <source>
        <dbReference type="ARBA" id="ARBA00022840"/>
    </source>
</evidence>
<comment type="pathway">
    <text evidence="9">Isoprenoid biosynthesis; isopentenyl diphosphate biosynthesis via DXP pathway; isopentenyl diphosphate from 1-deoxy-D-xylulose 5-phosphate: step 3/6.</text>
</comment>
<dbReference type="EC" id="2.7.1.148" evidence="2 9"/>
<comment type="catalytic activity">
    <reaction evidence="9">
        <text>4-CDP-2-C-methyl-D-erythritol + ATP = 4-CDP-2-C-methyl-D-erythritol 2-phosphate + ADP + H(+)</text>
        <dbReference type="Rhea" id="RHEA:18437"/>
        <dbReference type="ChEBI" id="CHEBI:15378"/>
        <dbReference type="ChEBI" id="CHEBI:30616"/>
        <dbReference type="ChEBI" id="CHEBI:57823"/>
        <dbReference type="ChEBI" id="CHEBI:57919"/>
        <dbReference type="ChEBI" id="CHEBI:456216"/>
        <dbReference type="EC" id="2.7.1.148"/>
    </reaction>
</comment>
<evidence type="ECO:0000256" key="8">
    <source>
        <dbReference type="ARBA" id="ARBA00032554"/>
    </source>
</evidence>
<dbReference type="SUPFAM" id="SSF54211">
    <property type="entry name" value="Ribosomal protein S5 domain 2-like"/>
    <property type="match status" value="1"/>
</dbReference>
<accession>A0ABP9UKL4</accession>
<organism evidence="12 13">
    <name type="scientific">Haloferula sargassicola</name>
    <dbReference type="NCBI Taxonomy" id="490096"/>
    <lineage>
        <taxon>Bacteria</taxon>
        <taxon>Pseudomonadati</taxon>
        <taxon>Verrucomicrobiota</taxon>
        <taxon>Verrucomicrobiia</taxon>
        <taxon>Verrucomicrobiales</taxon>
        <taxon>Verrucomicrobiaceae</taxon>
        <taxon>Haloferula</taxon>
    </lineage>
</organism>
<evidence type="ECO:0000259" key="10">
    <source>
        <dbReference type="Pfam" id="PF00288"/>
    </source>
</evidence>
<evidence type="ECO:0000256" key="4">
    <source>
        <dbReference type="ARBA" id="ARBA00022679"/>
    </source>
</evidence>